<dbReference type="Proteomes" id="UP001149954">
    <property type="component" value="Unassembled WGS sequence"/>
</dbReference>
<dbReference type="OrthoDB" id="4177740at2759"/>
<proteinExistence type="predicted"/>
<organism evidence="1 2">
    <name type="scientific">Penicillium fimorum</name>
    <dbReference type="NCBI Taxonomy" id="1882269"/>
    <lineage>
        <taxon>Eukaryota</taxon>
        <taxon>Fungi</taxon>
        <taxon>Dikarya</taxon>
        <taxon>Ascomycota</taxon>
        <taxon>Pezizomycotina</taxon>
        <taxon>Eurotiomycetes</taxon>
        <taxon>Eurotiomycetidae</taxon>
        <taxon>Eurotiales</taxon>
        <taxon>Aspergillaceae</taxon>
        <taxon>Penicillium</taxon>
    </lineage>
</organism>
<reference evidence="1" key="1">
    <citation type="submission" date="2022-12" db="EMBL/GenBank/DDBJ databases">
        <authorList>
            <person name="Petersen C."/>
        </authorList>
    </citation>
    <scope>NUCLEOTIDE SEQUENCE</scope>
    <source>
        <strain evidence="1">IBT 29495</strain>
    </source>
</reference>
<keyword evidence="2" id="KW-1185">Reference proteome</keyword>
<reference evidence="1" key="2">
    <citation type="journal article" date="2023" name="IMA Fungus">
        <title>Comparative genomic study of the Penicillium genus elucidates a diverse pangenome and 15 lateral gene transfer events.</title>
        <authorList>
            <person name="Petersen C."/>
            <person name="Sorensen T."/>
            <person name="Nielsen M.R."/>
            <person name="Sondergaard T.E."/>
            <person name="Sorensen J.L."/>
            <person name="Fitzpatrick D.A."/>
            <person name="Frisvad J.C."/>
            <person name="Nielsen K.L."/>
        </authorList>
    </citation>
    <scope>NUCLEOTIDE SEQUENCE</scope>
    <source>
        <strain evidence="1">IBT 29495</strain>
    </source>
</reference>
<name>A0A9W9Y0W0_9EURO</name>
<gene>
    <name evidence="1" type="ORF">N7463_003295</name>
</gene>
<protein>
    <submittedName>
        <fullName evidence="1">Uncharacterized protein</fullName>
    </submittedName>
</protein>
<dbReference type="AlphaFoldDB" id="A0A9W9Y0W0"/>
<evidence type="ECO:0000313" key="1">
    <source>
        <dbReference type="EMBL" id="KAJ5513743.1"/>
    </source>
</evidence>
<sequence>MGVMELSGVDVHGLSTDGIPASLIADGFRPELLSLRRWSLITIYVSLMLSLGILNPFPDVPIIILVEQKPSDNLLRAEVLTIAAVIITRLEGEETPECSTIPQ</sequence>
<comment type="caution">
    <text evidence="1">The sequence shown here is derived from an EMBL/GenBank/DDBJ whole genome shotgun (WGS) entry which is preliminary data.</text>
</comment>
<dbReference type="EMBL" id="JAPWDS010000002">
    <property type="protein sequence ID" value="KAJ5513743.1"/>
    <property type="molecule type" value="Genomic_DNA"/>
</dbReference>
<accession>A0A9W9Y0W0</accession>
<evidence type="ECO:0000313" key="2">
    <source>
        <dbReference type="Proteomes" id="UP001149954"/>
    </source>
</evidence>